<feature type="signal peptide" evidence="1">
    <location>
        <begin position="1"/>
        <end position="23"/>
    </location>
</feature>
<evidence type="ECO:0000256" key="1">
    <source>
        <dbReference type="SAM" id="SignalP"/>
    </source>
</evidence>
<accession>A0ABZ2RQ46</accession>
<gene>
    <name evidence="2" type="ORF">WG617_00785</name>
</gene>
<keyword evidence="3" id="KW-1185">Reference proteome</keyword>
<dbReference type="NCBIfam" id="NF045977">
    <property type="entry name" value="MAG0770_fam_LP"/>
    <property type="match status" value="1"/>
</dbReference>
<dbReference type="RefSeq" id="WP_338822786.1">
    <property type="nucleotide sequence ID" value="NZ_CP148067.1"/>
</dbReference>
<protein>
    <recommendedName>
        <fullName evidence="4">Lipoprotein</fullName>
    </recommendedName>
</protein>
<sequence>MNKKLRILSAGLILSATALPVLSSSCKLGSFYNTQKVFVAEYSREIHEAYDNYKNAFDNVIKFVSNPENYQKFYLNNYKTVNNITHAWDEFILKYGDYFDLKENNKFVYSIKLGFNENNNFTELKLNDYKFFDNKIINIQNELSNATDNINIRTQLTYIKALNNEINLIINDYVEGLQNHSSSIYGEFNEIFNLYVGYPLFNNSSNKKILKTNFINDIKTKYSEMLQDYSNKYYDSTKIDIDYENLNPKNIEGQNYHTHALYNLWNEWNASIAPQILEGTNQINWKPNRVKKVADFFEKLYKTANLVKEAYNSNLVLLVLDKQNNVINSLDFLEVFSEFYNSLFNNFDTFNLRIIPDSNNPKKFGDFWKNDLDKLNILANKILRIISDYE</sequence>
<organism evidence="2 3">
    <name type="scientific">Mycoplasmopsis felifaucium</name>
    <dbReference type="NCBI Taxonomy" id="35768"/>
    <lineage>
        <taxon>Bacteria</taxon>
        <taxon>Bacillati</taxon>
        <taxon>Mycoplasmatota</taxon>
        <taxon>Mycoplasmoidales</taxon>
        <taxon>Metamycoplasmataceae</taxon>
        <taxon>Mycoplasmopsis</taxon>
    </lineage>
</organism>
<name>A0ABZ2RQ46_9BACT</name>
<evidence type="ECO:0000313" key="3">
    <source>
        <dbReference type="Proteomes" id="UP001477443"/>
    </source>
</evidence>
<evidence type="ECO:0008006" key="4">
    <source>
        <dbReference type="Google" id="ProtNLM"/>
    </source>
</evidence>
<dbReference type="Proteomes" id="UP001477443">
    <property type="component" value="Chromosome"/>
</dbReference>
<reference evidence="2" key="1">
    <citation type="submission" date="2024-03" db="EMBL/GenBank/DDBJ databases">
        <title>Complete genome sequence of Mycoplasma felifaucium Z921 isolated from the trachea of a cheetah.</title>
        <authorList>
            <person name="Spergser J."/>
        </authorList>
    </citation>
    <scope>NUCLEOTIDE SEQUENCE [LARGE SCALE GENOMIC DNA]</scope>
    <source>
        <strain evidence="2">Z921</strain>
    </source>
</reference>
<dbReference type="EMBL" id="CP148067">
    <property type="protein sequence ID" value="WXL29175.1"/>
    <property type="molecule type" value="Genomic_DNA"/>
</dbReference>
<keyword evidence="1" id="KW-0732">Signal</keyword>
<dbReference type="PROSITE" id="PS51257">
    <property type="entry name" value="PROKAR_LIPOPROTEIN"/>
    <property type="match status" value="1"/>
</dbReference>
<feature type="chain" id="PRO_5045113297" description="Lipoprotein" evidence="1">
    <location>
        <begin position="24"/>
        <end position="390"/>
    </location>
</feature>
<proteinExistence type="predicted"/>
<evidence type="ECO:0000313" key="2">
    <source>
        <dbReference type="EMBL" id="WXL29175.1"/>
    </source>
</evidence>